<dbReference type="InterPro" id="IPR036388">
    <property type="entry name" value="WH-like_DNA-bd_sf"/>
</dbReference>
<evidence type="ECO:0000256" key="1">
    <source>
        <dbReference type="ARBA" id="ARBA00023015"/>
    </source>
</evidence>
<keyword evidence="2" id="KW-0238">DNA-binding</keyword>
<dbReference type="Proteomes" id="UP000179243">
    <property type="component" value="Unassembled WGS sequence"/>
</dbReference>
<proteinExistence type="predicted"/>
<organism evidence="5 6">
    <name type="scientific">Candidatus Raymondbacteria bacterium RIFOXYD12_FULL_49_13</name>
    <dbReference type="NCBI Taxonomy" id="1817890"/>
    <lineage>
        <taxon>Bacteria</taxon>
        <taxon>Raymondiibacteriota</taxon>
    </lineage>
</organism>
<name>A0A1F7F2X7_UNCRA</name>
<reference evidence="5 6" key="1">
    <citation type="journal article" date="2016" name="Nat. Commun.">
        <title>Thousands of microbial genomes shed light on interconnected biogeochemical processes in an aquifer system.</title>
        <authorList>
            <person name="Anantharaman K."/>
            <person name="Brown C.T."/>
            <person name="Hug L.A."/>
            <person name="Sharon I."/>
            <person name="Castelle C.J."/>
            <person name="Probst A.J."/>
            <person name="Thomas B.C."/>
            <person name="Singh A."/>
            <person name="Wilkins M.J."/>
            <person name="Karaoz U."/>
            <person name="Brodie E.L."/>
            <person name="Williams K.H."/>
            <person name="Hubbard S.S."/>
            <person name="Banfield J.F."/>
        </authorList>
    </citation>
    <scope>NUCLEOTIDE SEQUENCE [LARGE SCALE GENOMIC DNA]</scope>
</reference>
<dbReference type="SUPFAM" id="SSF53822">
    <property type="entry name" value="Periplasmic binding protein-like I"/>
    <property type="match status" value="1"/>
</dbReference>
<gene>
    <name evidence="5" type="ORF">A2519_19085</name>
</gene>
<keyword evidence="1" id="KW-0805">Transcription regulation</keyword>
<protein>
    <recommendedName>
        <fullName evidence="4">HTH gntR-type domain-containing protein</fullName>
    </recommendedName>
</protein>
<dbReference type="InterPro" id="IPR000524">
    <property type="entry name" value="Tscrpt_reg_HTH_GntR"/>
</dbReference>
<evidence type="ECO:0000259" key="4">
    <source>
        <dbReference type="PROSITE" id="PS50949"/>
    </source>
</evidence>
<dbReference type="PROSITE" id="PS50949">
    <property type="entry name" value="HTH_GNTR"/>
    <property type="match status" value="1"/>
</dbReference>
<dbReference type="Gene3D" id="1.10.10.10">
    <property type="entry name" value="Winged helix-like DNA-binding domain superfamily/Winged helix DNA-binding domain"/>
    <property type="match status" value="1"/>
</dbReference>
<sequence length="349" mass="40490">MKYLLLYQKLKQAIGTGFYPTGKRIPHTHELVKKYSVSLTTVTRAVTLLQDEGLIRRVKSKGSFVLKQKSDDYIASHRRERIGLLIDGKISKFMDMHFFRQIFEGMERIAQKQGKSIVIIPREDKPVEEYLAEIHSNSVAGVIPYSFYNQLLYNGLKKSGLALVYCDFLDHILPVDQVTVDHARAGALAFNRLFELGHKKMLFFGTYIGEGKREDTDHFYWWQGIESQARFQKLKHVFRSFFFMDNTLKERIRTAVDTHADCTGYICASSTYLEHVKDIIENDRKYHGKTRDAVLFGDVKEGLFLRDRCVSLCRWDTRNMGGRAMEAMLEILEKKPRRPGIQYVPVEIV</sequence>
<dbReference type="InterPro" id="IPR028082">
    <property type="entry name" value="Peripla_BP_I"/>
</dbReference>
<dbReference type="GO" id="GO:0003700">
    <property type="term" value="F:DNA-binding transcription factor activity"/>
    <property type="evidence" value="ECO:0007669"/>
    <property type="project" value="InterPro"/>
</dbReference>
<dbReference type="InterPro" id="IPR036390">
    <property type="entry name" value="WH_DNA-bd_sf"/>
</dbReference>
<dbReference type="PANTHER" id="PTHR30146:SF109">
    <property type="entry name" value="HTH-TYPE TRANSCRIPTIONAL REGULATOR GALS"/>
    <property type="match status" value="1"/>
</dbReference>
<evidence type="ECO:0000256" key="3">
    <source>
        <dbReference type="ARBA" id="ARBA00023163"/>
    </source>
</evidence>
<dbReference type="EMBL" id="MFYX01000137">
    <property type="protein sequence ID" value="OGK00923.1"/>
    <property type="molecule type" value="Genomic_DNA"/>
</dbReference>
<feature type="domain" description="HTH gntR-type" evidence="4">
    <location>
        <begin position="1"/>
        <end position="68"/>
    </location>
</feature>
<dbReference type="SUPFAM" id="SSF46785">
    <property type="entry name" value="Winged helix' DNA-binding domain"/>
    <property type="match status" value="1"/>
</dbReference>
<dbReference type="AlphaFoldDB" id="A0A1F7F2X7"/>
<accession>A0A1F7F2X7</accession>
<dbReference type="PANTHER" id="PTHR30146">
    <property type="entry name" value="LACI-RELATED TRANSCRIPTIONAL REPRESSOR"/>
    <property type="match status" value="1"/>
</dbReference>
<evidence type="ECO:0000313" key="5">
    <source>
        <dbReference type="EMBL" id="OGK00923.1"/>
    </source>
</evidence>
<dbReference type="GO" id="GO:0000976">
    <property type="term" value="F:transcription cis-regulatory region binding"/>
    <property type="evidence" value="ECO:0007669"/>
    <property type="project" value="TreeGrafter"/>
</dbReference>
<evidence type="ECO:0000256" key="2">
    <source>
        <dbReference type="ARBA" id="ARBA00023125"/>
    </source>
</evidence>
<dbReference type="Pfam" id="PF00392">
    <property type="entry name" value="GntR"/>
    <property type="match status" value="1"/>
</dbReference>
<dbReference type="SMART" id="SM00345">
    <property type="entry name" value="HTH_GNTR"/>
    <property type="match status" value="1"/>
</dbReference>
<dbReference type="CDD" id="cd07377">
    <property type="entry name" value="WHTH_GntR"/>
    <property type="match status" value="1"/>
</dbReference>
<keyword evidence="3" id="KW-0804">Transcription</keyword>
<dbReference type="Gene3D" id="3.40.50.2300">
    <property type="match status" value="2"/>
</dbReference>
<comment type="caution">
    <text evidence="5">The sequence shown here is derived from an EMBL/GenBank/DDBJ whole genome shotgun (WGS) entry which is preliminary data.</text>
</comment>
<evidence type="ECO:0000313" key="6">
    <source>
        <dbReference type="Proteomes" id="UP000179243"/>
    </source>
</evidence>